<dbReference type="HOGENOM" id="CLU_019014_0_0_6"/>
<evidence type="ECO:0000313" key="2">
    <source>
        <dbReference type="EMBL" id="CEG56600.1"/>
    </source>
</evidence>
<dbReference type="KEGG" id="lfa:LFA_1168"/>
<organism evidence="2 3">
    <name type="scientific">Legionella fallonii LLAP-10</name>
    <dbReference type="NCBI Taxonomy" id="1212491"/>
    <lineage>
        <taxon>Bacteria</taxon>
        <taxon>Pseudomonadati</taxon>
        <taxon>Pseudomonadota</taxon>
        <taxon>Gammaproteobacteria</taxon>
        <taxon>Legionellales</taxon>
        <taxon>Legionellaceae</taxon>
        <taxon>Legionella</taxon>
    </lineage>
</organism>
<evidence type="ECO:0000259" key="1">
    <source>
        <dbReference type="Pfam" id="PF18219"/>
    </source>
</evidence>
<dbReference type="Proteomes" id="UP000032430">
    <property type="component" value="Chromosome I"/>
</dbReference>
<dbReference type="STRING" id="1212491.LFA_1168"/>
<dbReference type="EMBL" id="LN614827">
    <property type="protein sequence ID" value="CEG56600.1"/>
    <property type="molecule type" value="Genomic_DNA"/>
</dbReference>
<dbReference type="InterPro" id="IPR041264">
    <property type="entry name" value="SidC_N"/>
</dbReference>
<dbReference type="Pfam" id="PF18219">
    <property type="entry name" value="SidC_N"/>
    <property type="match status" value="1"/>
</dbReference>
<evidence type="ECO:0000313" key="3">
    <source>
        <dbReference type="Proteomes" id="UP000032430"/>
    </source>
</evidence>
<protein>
    <recommendedName>
        <fullName evidence="1">SidC N-terminal domain-containing protein</fullName>
    </recommendedName>
</protein>
<dbReference type="RefSeq" id="WP_231865908.1">
    <property type="nucleotide sequence ID" value="NZ_LN614827.1"/>
</dbReference>
<keyword evidence="3" id="KW-1185">Reference proteome</keyword>
<dbReference type="AlphaFoldDB" id="A0A098G530"/>
<name>A0A098G530_9GAMM</name>
<feature type="domain" description="SidC N-terminal" evidence="1">
    <location>
        <begin position="3"/>
        <end position="466"/>
    </location>
</feature>
<gene>
    <name evidence="2" type="ORF">LFA_1168</name>
</gene>
<accession>A0A098G530</accession>
<sequence length="764" mass="87134">MKLPLKEPLFGKYLYISEDNIIHVLMPVVSGTSIGLDNTCKAVLSLQEFFGKGSNSNQKATLKGELLKYKGALENDLSLLNKDALLTKQKQERLTQINAYLKVITALEHHKELECLNQGFPSYPRPLEELMQNRETSNLYSMVLRPTEEDGYLRSEAANPIFSVAHKSVARDIKESVSPLQQALIKAYKPLTYKARDLKSQVIETALAPLKPLELPVDFKKLRAILQKTVQDLLNVSIDFTKTKQDAALEQKDIDEAMLFDVETTPKEYIDALLAYCAPDLFKTVLESPFNSLTQAEDWSIATQFLLGITNIYCVSQDKVSKDTNFGKILDNNPELNKDLAQTLAKAQKAHKRIEKTLLSWINEHAKELMLKKNVTQEEVKLITERFTVLYAQIKDSPHFDEFFICDSQKKGDFVIHQGSIGTSFAQFACSDLFELSKELIEPLQKARKEARKLNTEIPHKSPIVQGEVDIDTKSMNSTELQALYERINTYDSKIKEQLNAELKKERPDFKPQIDAKQFLQHVAYGEQNEAEDLLKKDNEFAQELLTASDIPFTDYSGRTFTCTAYEYAYWAKDAHMCRMLEQYMDDNTKKELLNRVERMEEPIGEELFKKPRGLLYTQKGNKYRSDHFDLTPLKQALKTYIEAYDNNEDSETLEALWIKVGLSQRDVPAHIAHEYCHPKRSFDDVSQNPSLLDASKSSNLERSLKFYNWVTNVNDFWFTPNSYSVDSGLGFSFAILRGLVQWWGGVASRAWVCGGAVGDSVAD</sequence>
<proteinExistence type="predicted"/>
<reference evidence="3" key="1">
    <citation type="submission" date="2014-09" db="EMBL/GenBank/DDBJ databases">
        <authorList>
            <person name="Gomez-Valero L."/>
        </authorList>
    </citation>
    <scope>NUCLEOTIDE SEQUENCE [LARGE SCALE GENOMIC DNA]</scope>
    <source>
        <strain evidence="3">ATCC700992</strain>
    </source>
</reference>